<dbReference type="AlphaFoldDB" id="A0A1F6XEC4"/>
<comment type="caution">
    <text evidence="3">The sequence shown here is derived from an EMBL/GenBank/DDBJ whole genome shotgun (WGS) entry which is preliminary data.</text>
</comment>
<evidence type="ECO:0000313" key="4">
    <source>
        <dbReference type="Proteomes" id="UP000179381"/>
    </source>
</evidence>
<evidence type="ECO:0000256" key="2">
    <source>
        <dbReference type="SAM" id="SignalP"/>
    </source>
</evidence>
<feature type="chain" id="PRO_5009225785" evidence="2">
    <location>
        <begin position="21"/>
        <end position="255"/>
    </location>
</feature>
<dbReference type="EMBL" id="MFVH01000009">
    <property type="protein sequence ID" value="OGI92487.1"/>
    <property type="molecule type" value="Genomic_DNA"/>
</dbReference>
<keyword evidence="2" id="KW-0732">Signal</keyword>
<gene>
    <name evidence="3" type="ORF">A2933_01100</name>
</gene>
<dbReference type="Gene3D" id="1.20.5.320">
    <property type="entry name" value="6-Phosphogluconate Dehydrogenase, domain 3"/>
    <property type="match status" value="1"/>
</dbReference>
<feature type="region of interest" description="Disordered" evidence="1">
    <location>
        <begin position="181"/>
        <end position="209"/>
    </location>
</feature>
<dbReference type="Proteomes" id="UP000179381">
    <property type="component" value="Unassembled WGS sequence"/>
</dbReference>
<feature type="signal peptide" evidence="2">
    <location>
        <begin position="1"/>
        <end position="20"/>
    </location>
</feature>
<protein>
    <submittedName>
        <fullName evidence="3">Uncharacterized protein</fullName>
    </submittedName>
</protein>
<organism evidence="3 4">
    <name type="scientific">Candidatus Nomurabacteria bacterium RIFCSPLOWO2_01_FULL_46_18</name>
    <dbReference type="NCBI Taxonomy" id="1801783"/>
    <lineage>
        <taxon>Bacteria</taxon>
        <taxon>Candidatus Nomuraibacteriota</taxon>
    </lineage>
</organism>
<proteinExistence type="predicted"/>
<name>A0A1F6XEC4_9BACT</name>
<feature type="compositionally biased region" description="Polar residues" evidence="1">
    <location>
        <begin position="192"/>
        <end position="207"/>
    </location>
</feature>
<evidence type="ECO:0000256" key="1">
    <source>
        <dbReference type="SAM" id="MobiDB-lite"/>
    </source>
</evidence>
<accession>A0A1F6XEC4</accession>
<evidence type="ECO:0000313" key="3">
    <source>
        <dbReference type="EMBL" id="OGI92487.1"/>
    </source>
</evidence>
<reference evidence="3 4" key="1">
    <citation type="journal article" date="2016" name="Nat. Commun.">
        <title>Thousands of microbial genomes shed light on interconnected biogeochemical processes in an aquifer system.</title>
        <authorList>
            <person name="Anantharaman K."/>
            <person name="Brown C.T."/>
            <person name="Hug L.A."/>
            <person name="Sharon I."/>
            <person name="Castelle C.J."/>
            <person name="Probst A.J."/>
            <person name="Thomas B.C."/>
            <person name="Singh A."/>
            <person name="Wilkins M.J."/>
            <person name="Karaoz U."/>
            <person name="Brodie E.L."/>
            <person name="Williams K.H."/>
            <person name="Hubbard S.S."/>
            <person name="Banfield J.F."/>
        </authorList>
    </citation>
    <scope>NUCLEOTIDE SEQUENCE [LARGE SCALE GENOMIC DNA]</scope>
</reference>
<sequence length="255" mass="26957">MKNMYLVLAALLLGSIPVEAQKTPVCQLGTPFAINPMRPLAPGESIVKAEGGPAVISQREKLGSTHIVYRRCIIPAGTEIVCGLNGCWIKECGNGVWQTEGWSLPLPVARVEKGDRGDVGPMGPMGPQGIQGPPGPTGRDPIPLNIEWEKRDGGISSGTLLGVLGIVVAGFTTWRVIDALDNGDDDSGRPPQVTSDSVTQRCQSTGDTGCPSGISASLARWDGLKTKIPLLNEGSRISVSIPEVRVGARIYFRLP</sequence>